<keyword evidence="3" id="KW-1185">Reference proteome</keyword>
<name>A0ABR0SJZ3_9HYPO</name>
<feature type="compositionally biased region" description="Low complexity" evidence="1">
    <location>
        <begin position="103"/>
        <end position="115"/>
    </location>
</feature>
<feature type="compositionally biased region" description="Basic and acidic residues" evidence="1">
    <location>
        <begin position="190"/>
        <end position="199"/>
    </location>
</feature>
<sequence length="224" mass="24687">MEFRFAGATSWNCSSKKRAREADDLEGTHSYNYDLGVDNGAGTCSMASSFYEILQESGLQHQLADSWGHGYTDRSATSSSSPPPALESFGPSTTTKTRRKSVSRPSSKSSASSISGRRKGHRRDLHGSRSFRAIVGILPTSYPQEDEAPEVYEDEDINDVQANDSRSREHSHTSDSQTQEQGSNSGYPHGSEDARREYFAGRTAELNNLRMHILQRANGTHPIP</sequence>
<accession>A0ABR0SJZ3</accession>
<feature type="compositionally biased region" description="Acidic residues" evidence="1">
    <location>
        <begin position="144"/>
        <end position="158"/>
    </location>
</feature>
<dbReference type="EMBL" id="JAVFKD010000012">
    <property type="protein sequence ID" value="KAK5992469.1"/>
    <property type="molecule type" value="Genomic_DNA"/>
</dbReference>
<dbReference type="Proteomes" id="UP001338125">
    <property type="component" value="Unassembled WGS sequence"/>
</dbReference>
<protein>
    <submittedName>
        <fullName evidence="2">Uncharacterized protein</fullName>
    </submittedName>
</protein>
<evidence type="ECO:0000313" key="2">
    <source>
        <dbReference type="EMBL" id="KAK5992469.1"/>
    </source>
</evidence>
<organism evidence="2 3">
    <name type="scientific">Cladobotryum mycophilum</name>
    <dbReference type="NCBI Taxonomy" id="491253"/>
    <lineage>
        <taxon>Eukaryota</taxon>
        <taxon>Fungi</taxon>
        <taxon>Dikarya</taxon>
        <taxon>Ascomycota</taxon>
        <taxon>Pezizomycotina</taxon>
        <taxon>Sordariomycetes</taxon>
        <taxon>Hypocreomycetidae</taxon>
        <taxon>Hypocreales</taxon>
        <taxon>Hypocreaceae</taxon>
        <taxon>Cladobotryum</taxon>
    </lineage>
</organism>
<evidence type="ECO:0000256" key="1">
    <source>
        <dbReference type="SAM" id="MobiDB-lite"/>
    </source>
</evidence>
<proteinExistence type="predicted"/>
<reference evidence="2 3" key="1">
    <citation type="submission" date="2024-01" db="EMBL/GenBank/DDBJ databases">
        <title>Complete genome of Cladobotryum mycophilum ATHUM6906.</title>
        <authorList>
            <person name="Christinaki A.C."/>
            <person name="Myridakis A.I."/>
            <person name="Kouvelis V.N."/>
        </authorList>
    </citation>
    <scope>NUCLEOTIDE SEQUENCE [LARGE SCALE GENOMIC DNA]</scope>
    <source>
        <strain evidence="2 3">ATHUM6906</strain>
    </source>
</reference>
<gene>
    <name evidence="2" type="ORF">PT974_05876</name>
</gene>
<feature type="region of interest" description="Disordered" evidence="1">
    <location>
        <begin position="70"/>
        <end position="201"/>
    </location>
</feature>
<feature type="compositionally biased region" description="Polar residues" evidence="1">
    <location>
        <begin position="174"/>
        <end position="186"/>
    </location>
</feature>
<evidence type="ECO:0000313" key="3">
    <source>
        <dbReference type="Proteomes" id="UP001338125"/>
    </source>
</evidence>
<comment type="caution">
    <text evidence="2">The sequence shown here is derived from an EMBL/GenBank/DDBJ whole genome shotgun (WGS) entry which is preliminary data.</text>
</comment>